<evidence type="ECO:0008006" key="4">
    <source>
        <dbReference type="Google" id="ProtNLM"/>
    </source>
</evidence>
<reference evidence="2 3" key="1">
    <citation type="journal article" date="2019" name="Int. J. Syst. Evol. Microbiol.">
        <title>The Global Catalogue of Microorganisms (GCM) 10K type strain sequencing project: providing services to taxonomists for standard genome sequencing and annotation.</title>
        <authorList>
            <consortium name="The Broad Institute Genomics Platform"/>
            <consortium name="The Broad Institute Genome Sequencing Center for Infectious Disease"/>
            <person name="Wu L."/>
            <person name="Ma J."/>
        </authorList>
    </citation>
    <scope>NUCLEOTIDE SEQUENCE [LARGE SCALE GENOMIC DNA]</scope>
    <source>
        <strain evidence="2 3">JCM 16211</strain>
    </source>
</reference>
<dbReference type="Gene3D" id="3.90.226.10">
    <property type="entry name" value="2-enoyl-CoA Hydratase, Chain A, domain 1"/>
    <property type="match status" value="1"/>
</dbReference>
<keyword evidence="1" id="KW-0732">Signal</keyword>
<proteinExistence type="predicted"/>
<dbReference type="PROSITE" id="PS51257">
    <property type="entry name" value="PROKAR_LIPOPROTEIN"/>
    <property type="match status" value="1"/>
</dbReference>
<evidence type="ECO:0000313" key="3">
    <source>
        <dbReference type="Proteomes" id="UP001501221"/>
    </source>
</evidence>
<comment type="caution">
    <text evidence="2">The sequence shown here is derived from an EMBL/GenBank/DDBJ whole genome shotgun (WGS) entry which is preliminary data.</text>
</comment>
<accession>A0ABN0SWH1</accession>
<feature type="signal peptide" evidence="1">
    <location>
        <begin position="1"/>
        <end position="18"/>
    </location>
</feature>
<dbReference type="EMBL" id="BAAAFM010000003">
    <property type="protein sequence ID" value="GAA0203519.1"/>
    <property type="molecule type" value="Genomic_DNA"/>
</dbReference>
<organism evidence="2 3">
    <name type="scientific">Kangiella japonica</name>
    <dbReference type="NCBI Taxonomy" id="647384"/>
    <lineage>
        <taxon>Bacteria</taxon>
        <taxon>Pseudomonadati</taxon>
        <taxon>Pseudomonadota</taxon>
        <taxon>Gammaproteobacteria</taxon>
        <taxon>Kangiellales</taxon>
        <taxon>Kangiellaceae</taxon>
        <taxon>Kangiella</taxon>
    </lineage>
</organism>
<dbReference type="RefSeq" id="WP_343987077.1">
    <property type="nucleotide sequence ID" value="NZ_BAAAFM010000003.1"/>
</dbReference>
<dbReference type="InterPro" id="IPR029045">
    <property type="entry name" value="ClpP/crotonase-like_dom_sf"/>
</dbReference>
<dbReference type="Proteomes" id="UP001501221">
    <property type="component" value="Unassembled WGS sequence"/>
</dbReference>
<evidence type="ECO:0000313" key="2">
    <source>
        <dbReference type="EMBL" id="GAA0203519.1"/>
    </source>
</evidence>
<protein>
    <recommendedName>
        <fullName evidence="4">Lipoprotein</fullName>
    </recommendedName>
</protein>
<sequence>MLCRLLLLTSFFLVSACATPQSDDAPEPETKVFVDDNNVLHYDGGINKDANQRTFELYKSLPKKPIKLKITSNGGDVMEGIRLGNWVFDNQFDVIVDKGCASSCANYVFPAGKTKYLYKDSALIWHGNSYQEDVNELVELGEQFAVDFRIAENTFYKKISVHPMLAEYGHKEFNAWTFLYHYFNETEGYDYSLEDMTKFGLTNIQLLDGVWEWRKHRPHLKVIRVEVDLNDLTSFKPN</sequence>
<keyword evidence="3" id="KW-1185">Reference proteome</keyword>
<gene>
    <name evidence="2" type="ORF">GCM10009123_08550</name>
</gene>
<dbReference type="SUPFAM" id="SSF52096">
    <property type="entry name" value="ClpP/crotonase"/>
    <property type="match status" value="1"/>
</dbReference>
<name>A0ABN0SWH1_9GAMM</name>
<evidence type="ECO:0000256" key="1">
    <source>
        <dbReference type="SAM" id="SignalP"/>
    </source>
</evidence>
<feature type="chain" id="PRO_5045431103" description="Lipoprotein" evidence="1">
    <location>
        <begin position="19"/>
        <end position="238"/>
    </location>
</feature>